<dbReference type="Pfam" id="PF00583">
    <property type="entry name" value="Acetyltransf_1"/>
    <property type="match status" value="1"/>
</dbReference>
<keyword evidence="1 4" id="KW-0808">Transferase</keyword>
<reference evidence="4 5" key="1">
    <citation type="submission" date="2020-02" db="EMBL/GenBank/DDBJ databases">
        <title>Genome sequence of Roseobacter ponti.</title>
        <authorList>
            <person name="Hollensteiner J."/>
            <person name="Schneider D."/>
            <person name="Poehlein A."/>
            <person name="Daniel R."/>
        </authorList>
    </citation>
    <scope>NUCLEOTIDE SEQUENCE [LARGE SCALE GENOMIC DNA]</scope>
    <source>
        <strain evidence="4 5">DSM 106830</strain>
    </source>
</reference>
<name>A0A858SN49_9RHOB</name>
<dbReference type="Gene3D" id="3.40.630.30">
    <property type="match status" value="1"/>
</dbReference>
<dbReference type="PANTHER" id="PTHR43877:SF5">
    <property type="entry name" value="BLL8307 PROTEIN"/>
    <property type="match status" value="1"/>
</dbReference>
<evidence type="ECO:0000313" key="5">
    <source>
        <dbReference type="Proteomes" id="UP000503308"/>
    </source>
</evidence>
<dbReference type="SUPFAM" id="SSF55729">
    <property type="entry name" value="Acyl-CoA N-acyltransferases (Nat)"/>
    <property type="match status" value="1"/>
</dbReference>
<dbReference type="KEGG" id="rpon:G3256_02435"/>
<dbReference type="InterPro" id="IPR016181">
    <property type="entry name" value="Acyl_CoA_acyltransferase"/>
</dbReference>
<evidence type="ECO:0000259" key="3">
    <source>
        <dbReference type="PROSITE" id="PS51186"/>
    </source>
</evidence>
<proteinExistence type="predicted"/>
<organism evidence="4 5">
    <name type="scientific">Roseobacter ponti</name>
    <dbReference type="NCBI Taxonomy" id="1891787"/>
    <lineage>
        <taxon>Bacteria</taxon>
        <taxon>Pseudomonadati</taxon>
        <taxon>Pseudomonadota</taxon>
        <taxon>Alphaproteobacteria</taxon>
        <taxon>Rhodobacterales</taxon>
        <taxon>Roseobacteraceae</taxon>
        <taxon>Roseobacter</taxon>
    </lineage>
</organism>
<feature type="domain" description="N-acetyltransferase" evidence="3">
    <location>
        <begin position="5"/>
        <end position="155"/>
    </location>
</feature>
<dbReference type="EMBL" id="CP048788">
    <property type="protein sequence ID" value="QJF50105.1"/>
    <property type="molecule type" value="Genomic_DNA"/>
</dbReference>
<dbReference type="CDD" id="cd04301">
    <property type="entry name" value="NAT_SF"/>
    <property type="match status" value="1"/>
</dbReference>
<dbReference type="AlphaFoldDB" id="A0A858SN49"/>
<dbReference type="PROSITE" id="PS51186">
    <property type="entry name" value="GNAT"/>
    <property type="match status" value="1"/>
</dbReference>
<dbReference type="Proteomes" id="UP000503308">
    <property type="component" value="Chromosome"/>
</dbReference>
<gene>
    <name evidence="4" type="ORF">G3256_02435</name>
</gene>
<evidence type="ECO:0000313" key="4">
    <source>
        <dbReference type="EMBL" id="QJF50105.1"/>
    </source>
</evidence>
<sequence>MTAIVRVRADEPDVAQLLTRHFELMRSQSPPESCHVLPGDALNAPDITLYGLRDADEVVAVGAIRKTGSGEMAHGELKSMHTAQERRGQGLARHLLRGMISEARSAGITVLNLETGAGEEHAAARRLYHSEGFRECPPFGEYVSDPLSVFMTRRI</sequence>
<dbReference type="InterPro" id="IPR000182">
    <property type="entry name" value="GNAT_dom"/>
</dbReference>
<dbReference type="InterPro" id="IPR050832">
    <property type="entry name" value="Bact_Acetyltransf"/>
</dbReference>
<dbReference type="GO" id="GO:0016747">
    <property type="term" value="F:acyltransferase activity, transferring groups other than amino-acyl groups"/>
    <property type="evidence" value="ECO:0007669"/>
    <property type="project" value="InterPro"/>
</dbReference>
<accession>A0A858SN49</accession>
<keyword evidence="2" id="KW-0012">Acyltransferase</keyword>
<dbReference type="PANTHER" id="PTHR43877">
    <property type="entry name" value="AMINOALKYLPHOSPHONATE N-ACETYLTRANSFERASE-RELATED-RELATED"/>
    <property type="match status" value="1"/>
</dbReference>
<protein>
    <submittedName>
        <fullName evidence="4">GNAT family N-acetyltransferase</fullName>
    </submittedName>
</protein>
<dbReference type="RefSeq" id="WP_169639329.1">
    <property type="nucleotide sequence ID" value="NZ_CP048788.1"/>
</dbReference>
<evidence type="ECO:0000256" key="1">
    <source>
        <dbReference type="ARBA" id="ARBA00022679"/>
    </source>
</evidence>
<evidence type="ECO:0000256" key="2">
    <source>
        <dbReference type="ARBA" id="ARBA00023315"/>
    </source>
</evidence>
<keyword evidence="5" id="KW-1185">Reference proteome</keyword>